<dbReference type="PANTHER" id="PTHR33841">
    <property type="entry name" value="DNA METHYLTRANSFERASE YEEA-RELATED"/>
    <property type="match status" value="1"/>
</dbReference>
<evidence type="ECO:0000256" key="2">
    <source>
        <dbReference type="ARBA" id="ARBA00011900"/>
    </source>
</evidence>
<dbReference type="PRINTS" id="PR00507">
    <property type="entry name" value="N12N6MTFRASE"/>
</dbReference>
<dbReference type="Pfam" id="PF18135">
    <property type="entry name" value="Type_ISP_C"/>
    <property type="match status" value="1"/>
</dbReference>
<dbReference type="AlphaFoldDB" id="A0A4Z1QSY2"/>
<protein>
    <recommendedName>
        <fullName evidence="2">site-specific DNA-methyltransferase (adenine-specific)</fullName>
        <ecNumber evidence="2">2.1.1.72</ecNumber>
    </recommendedName>
</protein>
<gene>
    <name evidence="9" type="ORF">CFBP5507_14555</name>
</gene>
<dbReference type="InterPro" id="IPR041635">
    <property type="entry name" value="Type_ISP_LLaBIII_C"/>
</dbReference>
<comment type="catalytic activity">
    <reaction evidence="5">
        <text>a 2'-deoxyadenosine in DNA + S-adenosyl-L-methionine = an N(6)-methyl-2'-deoxyadenosine in DNA + S-adenosyl-L-homocysteine + H(+)</text>
        <dbReference type="Rhea" id="RHEA:15197"/>
        <dbReference type="Rhea" id="RHEA-COMP:12418"/>
        <dbReference type="Rhea" id="RHEA-COMP:12419"/>
        <dbReference type="ChEBI" id="CHEBI:15378"/>
        <dbReference type="ChEBI" id="CHEBI:57856"/>
        <dbReference type="ChEBI" id="CHEBI:59789"/>
        <dbReference type="ChEBI" id="CHEBI:90615"/>
        <dbReference type="ChEBI" id="CHEBI:90616"/>
        <dbReference type="EC" id="2.1.1.72"/>
    </reaction>
</comment>
<dbReference type="GO" id="GO:0003677">
    <property type="term" value="F:DNA binding"/>
    <property type="evidence" value="ECO:0007669"/>
    <property type="project" value="InterPro"/>
</dbReference>
<dbReference type="PANTHER" id="PTHR33841:SF1">
    <property type="entry name" value="DNA METHYLTRANSFERASE A"/>
    <property type="match status" value="1"/>
</dbReference>
<dbReference type="Pfam" id="PF02384">
    <property type="entry name" value="N6_Mtase"/>
    <property type="match status" value="1"/>
</dbReference>
<dbReference type="GO" id="GO:0008170">
    <property type="term" value="F:N-methyltransferase activity"/>
    <property type="evidence" value="ECO:0007669"/>
    <property type="project" value="InterPro"/>
</dbReference>
<evidence type="ECO:0000313" key="10">
    <source>
        <dbReference type="Proteomes" id="UP000298735"/>
    </source>
</evidence>
<evidence type="ECO:0000256" key="3">
    <source>
        <dbReference type="ARBA" id="ARBA00022603"/>
    </source>
</evidence>
<keyword evidence="3 9" id="KW-0489">Methyltransferase</keyword>
<feature type="compositionally biased region" description="Acidic residues" evidence="6">
    <location>
        <begin position="1110"/>
        <end position="1121"/>
    </location>
</feature>
<evidence type="ECO:0000313" key="9">
    <source>
        <dbReference type="EMBL" id="UYZ07420.1"/>
    </source>
</evidence>
<feature type="domain" description="DNA methylase adenine-specific" evidence="7">
    <location>
        <begin position="306"/>
        <end position="419"/>
    </location>
</feature>
<evidence type="ECO:0000256" key="6">
    <source>
        <dbReference type="SAM" id="MobiDB-lite"/>
    </source>
</evidence>
<evidence type="ECO:0000256" key="5">
    <source>
        <dbReference type="ARBA" id="ARBA00047942"/>
    </source>
</evidence>
<dbReference type="InterPro" id="IPR029063">
    <property type="entry name" value="SAM-dependent_MTases_sf"/>
</dbReference>
<comment type="similarity">
    <text evidence="1">Belongs to the N(4)/N(6)-methyltransferase family.</text>
</comment>
<feature type="domain" description="Type ISP restriction-modification enzyme LLaBIII C-terminal specificity" evidence="8">
    <location>
        <begin position="707"/>
        <end position="1053"/>
    </location>
</feature>
<dbReference type="Gene3D" id="3.40.50.150">
    <property type="entry name" value="Vaccinia Virus protein VP39"/>
    <property type="match status" value="1"/>
</dbReference>
<proteinExistence type="inferred from homology"/>
<feature type="region of interest" description="Disordered" evidence="6">
    <location>
        <begin position="1087"/>
        <end position="1121"/>
    </location>
</feature>
<dbReference type="InterPro" id="IPR050953">
    <property type="entry name" value="N4_N6_ade-DNA_methylase"/>
</dbReference>
<reference evidence="9" key="1">
    <citation type="submission" date="2022-10" db="EMBL/GenBank/DDBJ databases">
        <title>Complete genome sequence of Agrobacterium salinitolerans CFBP5507.</title>
        <authorList>
            <person name="Tchabashvili S."/>
            <person name="Yen H.-C."/>
            <person name="Haryono M."/>
            <person name="Lin Y.-C."/>
            <person name="Lai E.-M."/>
            <person name="Kuo C.-H."/>
        </authorList>
    </citation>
    <scope>NUCLEOTIDE SEQUENCE</scope>
    <source>
        <strain evidence="9">CFBP5507</strain>
    </source>
</reference>
<organism evidence="9 10">
    <name type="scientific">Agrobacterium salinitolerans</name>
    <dbReference type="NCBI Taxonomy" id="1183413"/>
    <lineage>
        <taxon>Bacteria</taxon>
        <taxon>Pseudomonadati</taxon>
        <taxon>Pseudomonadota</taxon>
        <taxon>Alphaproteobacteria</taxon>
        <taxon>Hyphomicrobiales</taxon>
        <taxon>Rhizobiaceae</taxon>
        <taxon>Rhizobium/Agrobacterium group</taxon>
        <taxon>Agrobacterium</taxon>
    </lineage>
</organism>
<dbReference type="KEGG" id="asal:CFBP5507_14555"/>
<dbReference type="GO" id="GO:0009007">
    <property type="term" value="F:site-specific DNA-methyltransferase (adenine-specific) activity"/>
    <property type="evidence" value="ECO:0007669"/>
    <property type="project" value="UniProtKB-EC"/>
</dbReference>
<name>A0A4Z1QSY2_9HYPH</name>
<dbReference type="RefSeq" id="WP_137409663.1">
    <property type="nucleotide sequence ID" value="NZ_CP109968.1"/>
</dbReference>
<sequence length="1121" mass="124081">MDLSTLELFAETLKAKFLLPGSASPEDQLKPDVAELFRSAGASYGLTVETRTETHLSEHKVRPDIAIYVGGLICGYIELKAPRLGANAPKLKGEHNKSQWEKLKGLPNLIYTDGREWALYRSGERPEGQPIVRLHDDPTDAGKAAVTKGDAEGLERLFRDFLNWQPSVPHTPSALARYLAPLSRFLRSEVENALGQTGSAVELLANEWRQFFFPDADNGKFADAYAQTVTYAMLLARLSGATKLDPAEAAKTLDKNNGLLARTLELLGQPEARKELSVGFEMLQRSLEALNPHDFLKSKPDLWLYFYEDFLAAYDPKLRKDYGVYYTPREVVELQVRLVGELLLNRFGKKLGFADDGVVFLDPAVGTGTYPVAAVKHGLEKVRARSGPGAVSARARQMAENMHGFEILVGPYAVAHLRLTQALEGAINDAKEAGEPEEKLGKRLNIYLADTLESPNKAPPGGLDLTHKALTQEHEAARKVKQGGDILVCLGNPPYDRQTIDDGDTTTHRKGGWVRFGDQVKGAAKLEEQGERAIFKDFTEPATKTGAGVHLKNLYNDYVYFWRWALWRLFEQQNCGGIVTFITASSYLAGPGFVGMREVMRRTFDELWIIDLGGDNLGTRKTPNVFNIQTPVAIAIGVRAAKASPEKPANVRYAKIDGATREDKLTQLEAISGFGGIVWRDCPDEWHKPFLPLGQGDFASWPEIEALFPLSLNGAQFKRHWPIGETAEVLKARWDRLVNSKQADRKKLFRETGGWKVTKIVRDELPGKGQPSVGAMDNTTEMPAAISFAYRSFDRHFALYDFRLGDRLRPPLWRMHGENQVYFTSLLSNALGSGQGIAACCAIPDLHHFRGSFGGKDVIPLYRDDAGTEPNVTGGLLAALGSVYGTIPTAEDLAAYVYGVLGGQSYTRRFWNELETPGPRVPLTKDGKTFSAAAKLGRKLIWLHTYAQRFRGEDRGDEVPQGKATTIKGVSSDPAKYPETYSYDPVALEVLVGDGRFGPVAPEVWEFEVSGLKVVQSWLGYRMKKRAGKKSSPLDEVRPERWAARMSEELLELLWVLEATLVMEPELEKVLDKVVAAPCFTEAELPMPKPEERKAPGTVNAAGGLLELMGVEDDDDSDDDD</sequence>
<evidence type="ECO:0000259" key="7">
    <source>
        <dbReference type="Pfam" id="PF02384"/>
    </source>
</evidence>
<dbReference type="EMBL" id="CP109968">
    <property type="protein sequence ID" value="UYZ07420.1"/>
    <property type="molecule type" value="Genomic_DNA"/>
</dbReference>
<keyword evidence="4" id="KW-0808">Transferase</keyword>
<dbReference type="EC" id="2.1.1.72" evidence="2"/>
<dbReference type="OrthoDB" id="9806213at2"/>
<accession>A0A4Z1QSY2</accession>
<dbReference type="SUPFAM" id="SSF53335">
    <property type="entry name" value="S-adenosyl-L-methionine-dependent methyltransferases"/>
    <property type="match status" value="1"/>
</dbReference>
<evidence type="ECO:0000256" key="1">
    <source>
        <dbReference type="ARBA" id="ARBA00006594"/>
    </source>
</evidence>
<evidence type="ECO:0000259" key="8">
    <source>
        <dbReference type="Pfam" id="PF18135"/>
    </source>
</evidence>
<evidence type="ECO:0000256" key="4">
    <source>
        <dbReference type="ARBA" id="ARBA00022679"/>
    </source>
</evidence>
<dbReference type="InterPro" id="IPR003356">
    <property type="entry name" value="DNA_methylase_A-5"/>
</dbReference>
<dbReference type="GO" id="GO:0032259">
    <property type="term" value="P:methylation"/>
    <property type="evidence" value="ECO:0007669"/>
    <property type="project" value="UniProtKB-KW"/>
</dbReference>
<dbReference type="Proteomes" id="UP000298735">
    <property type="component" value="Chromosome Circular"/>
</dbReference>